<dbReference type="RefSeq" id="WP_182804502.1">
    <property type="nucleotide sequence ID" value="NZ_CP060007.1"/>
</dbReference>
<name>A0A7G5XIY6_9BACT</name>
<reference evidence="2" key="1">
    <citation type="submission" date="2020-08" db="EMBL/GenBank/DDBJ databases">
        <title>Lacibacter sp. S13-6-6 genome sequencing.</title>
        <authorList>
            <person name="Jin L."/>
        </authorList>
    </citation>
    <scope>NUCLEOTIDE SEQUENCE [LARGE SCALE GENOMIC DNA]</scope>
    <source>
        <strain evidence="2">S13-6-6</strain>
    </source>
</reference>
<keyword evidence="2" id="KW-1185">Reference proteome</keyword>
<dbReference type="EMBL" id="CP060007">
    <property type="protein sequence ID" value="QNA45439.1"/>
    <property type="molecule type" value="Genomic_DNA"/>
</dbReference>
<sequence>MQSKLYSFSFIALLFLTLSSCKKWLPENRIEGSWRLTEVEKRRAFGNENINSGYESGVFRFNENGTASYTDATDTMQGNWQMRTQNGPGYYDSDGNWQTDSRQVLIIKLYDFNSNRVIDWYFAHFDFRSSGRRLFAFIESPSYNYRYCFSKQ</sequence>
<protein>
    <recommendedName>
        <fullName evidence="3">Lipocalin-like domain-containing protein</fullName>
    </recommendedName>
</protein>
<proteinExistence type="predicted"/>
<organism evidence="1 2">
    <name type="scientific">Lacibacter sediminis</name>
    <dbReference type="NCBI Taxonomy" id="2760713"/>
    <lineage>
        <taxon>Bacteria</taxon>
        <taxon>Pseudomonadati</taxon>
        <taxon>Bacteroidota</taxon>
        <taxon>Chitinophagia</taxon>
        <taxon>Chitinophagales</taxon>
        <taxon>Chitinophagaceae</taxon>
        <taxon>Lacibacter</taxon>
    </lineage>
</organism>
<dbReference type="PROSITE" id="PS51257">
    <property type="entry name" value="PROKAR_LIPOPROTEIN"/>
    <property type="match status" value="1"/>
</dbReference>
<accession>A0A7G5XIY6</accession>
<dbReference type="AlphaFoldDB" id="A0A7G5XIY6"/>
<evidence type="ECO:0008006" key="3">
    <source>
        <dbReference type="Google" id="ProtNLM"/>
    </source>
</evidence>
<evidence type="ECO:0000313" key="1">
    <source>
        <dbReference type="EMBL" id="QNA45439.1"/>
    </source>
</evidence>
<dbReference type="Proteomes" id="UP000515344">
    <property type="component" value="Chromosome"/>
</dbReference>
<gene>
    <name evidence="1" type="ORF">H4075_04345</name>
</gene>
<dbReference type="KEGG" id="lacs:H4075_04345"/>
<evidence type="ECO:0000313" key="2">
    <source>
        <dbReference type="Proteomes" id="UP000515344"/>
    </source>
</evidence>